<dbReference type="AlphaFoldDB" id="A0A918HQC3"/>
<dbReference type="SUPFAM" id="SSF56024">
    <property type="entry name" value="Phospholipase D/nuclease"/>
    <property type="match status" value="1"/>
</dbReference>
<protein>
    <recommendedName>
        <fullName evidence="3">PLD phosphodiesterase domain-containing protein</fullName>
    </recommendedName>
</protein>
<reference evidence="1" key="1">
    <citation type="journal article" date="2014" name="Int. J. Syst. Evol. Microbiol.">
        <title>Complete genome sequence of Corynebacterium casei LMG S-19264T (=DSM 44701T), isolated from a smear-ripened cheese.</title>
        <authorList>
            <consortium name="US DOE Joint Genome Institute (JGI-PGF)"/>
            <person name="Walter F."/>
            <person name="Albersmeier A."/>
            <person name="Kalinowski J."/>
            <person name="Ruckert C."/>
        </authorList>
    </citation>
    <scope>NUCLEOTIDE SEQUENCE</scope>
    <source>
        <strain evidence="1">JCM 4125</strain>
    </source>
</reference>
<dbReference type="RefSeq" id="WP_189717007.1">
    <property type="nucleotide sequence ID" value="NZ_BMSA01000030.1"/>
</dbReference>
<dbReference type="Proteomes" id="UP000646776">
    <property type="component" value="Unassembled WGS sequence"/>
</dbReference>
<sequence length="1088" mass="119454">MAQDVELAIPCRLVTLSLLLGPEEGLTTLEDLVAKAVAAGRTTVEDHAELFALPRRIVLDVVHSLWRKGHVMVDFTSGTLELTDGAREVITSDGSLRDSSVRQEHRQFLFEPVTGRVFPADAGTRRPSQASLHVPLHQVLSETDLPAAELLRAVQTAIRNDRHSRGFRQNVLDVGFRSPVLRPASELRWLGAHAQVFLDSDTGRISARLLDEPGWNSRARERMRQHLADLADQQPDHTFVRALRGRAMPQLAPAESAESLLHRMGETIGSLSEVEAHQVSTRQKVLADLSRRLSARIAEIGRAKAAVTVVARAAGHQWTVEDLIQSARNQLVFATPNIGYSALSAILPLLRKALERGVHLVFLWGRRDSDTLPDRVRTALYDLEARHRSRVLFADRSARTSACVVVQDNQRAFVGTHSPLDVNTARTNRGEVGILIEGAAQDGPPGVPQSVTDLLIWARKSFPYWQLGQRILVQDDHFESVPERRRTEPAAVSPPGEEEGRMAVLRQDASARGLWAESWAEHHAVLTDVLYRATKGDPVVEILEDGAPRDLVQQALHTATRRLLLADDSVDARALDERLVAVLGGRIDQGVSVQLIRPTARGQEQPSTQPALRELTRRGLKVRDERAGARAAVWDDEAVLGSLPLLRERRRALLPSERTSQVSVHIRGADAVTRIAAELGVPPERDPEPPAAAEPDGRLRGATAVALSLLVEVGAERGSAQYVATVAERLRQVDDLWGVLDIWYDKQVAPKDLRPVVAAALIQERETRGEDWSRWADWLIADAWDRRAFVEASLLGRLLRDGEKTVPPAACTATAAIETGPLGTVLLDAALELAYCDPAAQAVGAAAGLAETLLRGLPGEGPAVLDLLAEALPPSWQELAEAARRHRADGNGPLPLALLVSELSRMTELSETAEQWAELVDQIDRMERLHRFTFDSGKFLHRELFAKGGMLSSIRVAAEAGTDECVRIQAGLPVNVRRHLDQIVADGGRPEIQWGNQRTFLQTIEDIVRRARSLTPLPNERGATVGAAAELAGCAQLAELIAARWDALFSEAGGLGRPYASPLLALLDRLDPLAQWHRSRRGRRTEER</sequence>
<organism evidence="1 2">
    <name type="scientific">Streptomyces phaeofaciens</name>
    <dbReference type="NCBI Taxonomy" id="68254"/>
    <lineage>
        <taxon>Bacteria</taxon>
        <taxon>Bacillati</taxon>
        <taxon>Actinomycetota</taxon>
        <taxon>Actinomycetes</taxon>
        <taxon>Kitasatosporales</taxon>
        <taxon>Streptomycetaceae</taxon>
        <taxon>Streptomyces</taxon>
    </lineage>
</organism>
<keyword evidence="2" id="KW-1185">Reference proteome</keyword>
<reference evidence="1" key="2">
    <citation type="submission" date="2020-09" db="EMBL/GenBank/DDBJ databases">
        <authorList>
            <person name="Sun Q."/>
            <person name="Ohkuma M."/>
        </authorList>
    </citation>
    <scope>NUCLEOTIDE SEQUENCE</scope>
    <source>
        <strain evidence="1">JCM 4125</strain>
    </source>
</reference>
<comment type="caution">
    <text evidence="1">The sequence shown here is derived from an EMBL/GenBank/DDBJ whole genome shotgun (WGS) entry which is preliminary data.</text>
</comment>
<proteinExistence type="predicted"/>
<evidence type="ECO:0008006" key="3">
    <source>
        <dbReference type="Google" id="ProtNLM"/>
    </source>
</evidence>
<dbReference type="EMBL" id="BMSA01000030">
    <property type="protein sequence ID" value="GGT84752.1"/>
    <property type="molecule type" value="Genomic_DNA"/>
</dbReference>
<dbReference type="CDD" id="cd00138">
    <property type="entry name" value="PLDc_SF"/>
    <property type="match status" value="1"/>
</dbReference>
<name>A0A918HQC3_9ACTN</name>
<evidence type="ECO:0000313" key="2">
    <source>
        <dbReference type="Proteomes" id="UP000646776"/>
    </source>
</evidence>
<accession>A0A918HQC3</accession>
<gene>
    <name evidence="1" type="ORF">GCM10010226_74240</name>
</gene>
<evidence type="ECO:0000313" key="1">
    <source>
        <dbReference type="EMBL" id="GGT84752.1"/>
    </source>
</evidence>